<organism evidence="2 3">
    <name type="scientific">Novipirellula artificiosorum</name>
    <dbReference type="NCBI Taxonomy" id="2528016"/>
    <lineage>
        <taxon>Bacteria</taxon>
        <taxon>Pseudomonadati</taxon>
        <taxon>Planctomycetota</taxon>
        <taxon>Planctomycetia</taxon>
        <taxon>Pirellulales</taxon>
        <taxon>Pirellulaceae</taxon>
        <taxon>Novipirellula</taxon>
    </lineage>
</organism>
<dbReference type="RefSeq" id="WP_231615735.1">
    <property type="nucleotide sequence ID" value="NZ_SJPV01000006.1"/>
</dbReference>
<dbReference type="SUPFAM" id="SSF50998">
    <property type="entry name" value="Quinoprotein alcohol dehydrogenase-like"/>
    <property type="match status" value="1"/>
</dbReference>
<dbReference type="Gene3D" id="2.130.10.10">
    <property type="entry name" value="YVTN repeat-like/Quinoprotein amine dehydrogenase"/>
    <property type="match status" value="2"/>
</dbReference>
<gene>
    <name evidence="2" type="primary">bamB_5</name>
    <name evidence="2" type="ORF">Poly41_36830</name>
</gene>
<dbReference type="PANTHER" id="PTHR34512">
    <property type="entry name" value="CELL SURFACE PROTEIN"/>
    <property type="match status" value="1"/>
</dbReference>
<dbReference type="EMBL" id="SJPV01000006">
    <property type="protein sequence ID" value="TWU35931.1"/>
    <property type="molecule type" value="Genomic_DNA"/>
</dbReference>
<evidence type="ECO:0000259" key="1">
    <source>
        <dbReference type="Pfam" id="PF13360"/>
    </source>
</evidence>
<name>A0A5C6DK09_9BACT</name>
<dbReference type="Proteomes" id="UP000319143">
    <property type="component" value="Unassembled WGS sequence"/>
</dbReference>
<reference evidence="2 3" key="1">
    <citation type="submission" date="2019-02" db="EMBL/GenBank/DDBJ databases">
        <title>Deep-cultivation of Planctomycetes and their phenomic and genomic characterization uncovers novel biology.</title>
        <authorList>
            <person name="Wiegand S."/>
            <person name="Jogler M."/>
            <person name="Boedeker C."/>
            <person name="Pinto D."/>
            <person name="Vollmers J."/>
            <person name="Rivas-Marin E."/>
            <person name="Kohn T."/>
            <person name="Peeters S.H."/>
            <person name="Heuer A."/>
            <person name="Rast P."/>
            <person name="Oberbeckmann S."/>
            <person name="Bunk B."/>
            <person name="Jeske O."/>
            <person name="Meyerdierks A."/>
            <person name="Storesund J.E."/>
            <person name="Kallscheuer N."/>
            <person name="Luecker S."/>
            <person name="Lage O.M."/>
            <person name="Pohl T."/>
            <person name="Merkel B.J."/>
            <person name="Hornburger P."/>
            <person name="Mueller R.-W."/>
            <person name="Bruemmer F."/>
            <person name="Labrenz M."/>
            <person name="Spormann A.M."/>
            <person name="Op Den Camp H."/>
            <person name="Overmann J."/>
            <person name="Amann R."/>
            <person name="Jetten M.S.M."/>
            <person name="Mascher T."/>
            <person name="Medema M.H."/>
            <person name="Devos D.P."/>
            <person name="Kaster A.-K."/>
            <person name="Ovreas L."/>
            <person name="Rohde M."/>
            <person name="Galperin M.Y."/>
            <person name="Jogler C."/>
        </authorList>
    </citation>
    <scope>NUCLEOTIDE SEQUENCE [LARGE SCALE GENOMIC DNA]</scope>
    <source>
        <strain evidence="2 3">Poly41</strain>
    </source>
</reference>
<dbReference type="AlphaFoldDB" id="A0A5C6DK09"/>
<dbReference type="Pfam" id="PF13360">
    <property type="entry name" value="PQQ_2"/>
    <property type="match status" value="2"/>
</dbReference>
<keyword evidence="3" id="KW-1185">Reference proteome</keyword>
<dbReference type="InterPro" id="IPR018391">
    <property type="entry name" value="PQQ_b-propeller_rpt"/>
</dbReference>
<dbReference type="InterPro" id="IPR015943">
    <property type="entry name" value="WD40/YVTN_repeat-like_dom_sf"/>
</dbReference>
<evidence type="ECO:0000313" key="3">
    <source>
        <dbReference type="Proteomes" id="UP000319143"/>
    </source>
</evidence>
<dbReference type="SMART" id="SM00564">
    <property type="entry name" value="PQQ"/>
    <property type="match status" value="3"/>
</dbReference>
<dbReference type="InterPro" id="IPR002372">
    <property type="entry name" value="PQQ_rpt_dom"/>
</dbReference>
<protein>
    <submittedName>
        <fullName evidence="2">Outer membrane protein assembly factor BamB</fullName>
    </submittedName>
</protein>
<proteinExistence type="predicted"/>
<evidence type="ECO:0000313" key="2">
    <source>
        <dbReference type="EMBL" id="TWU35931.1"/>
    </source>
</evidence>
<accession>A0A5C6DK09</accession>
<feature type="domain" description="Pyrrolo-quinoline quinone repeat" evidence="1">
    <location>
        <begin position="65"/>
        <end position="229"/>
    </location>
</feature>
<dbReference type="PANTHER" id="PTHR34512:SF30">
    <property type="entry name" value="OUTER MEMBRANE PROTEIN ASSEMBLY FACTOR BAMB"/>
    <property type="match status" value="1"/>
</dbReference>
<dbReference type="InterPro" id="IPR011047">
    <property type="entry name" value="Quinoprotein_ADH-like_sf"/>
</dbReference>
<sequence>MHLLSKPLHRFVRNTLVCLVGMAGLAPIASGETPPVNWSGFRGMETNGYVEDGTLPTAWTDQDYVWRHKLPSTDVGSMAIAAGRVFYLTADPANHSIALEAIDLDTGKVVFSRPYPHTVAKIHNRNTYASSTPTVDDRGVVVAWSDPKHTMLKSFDHDGNELWSRDLGTWQSQHGFGTSPQLFGSMVLLLNSQQGEQLDPGETAGRSRMIAVDRATGKTLWETPLKTTRTCYGVPAIYKNVDGTTQVIDANTGNGMFGLDAKTGEMIWSLPVFEMRCCSTPVLVGDLAIASAGSGGGGNHLVAVRIPATADQLPEQVYRIDRGAPYVPTASVKDGRLFLVDDRGVASCADAAEGKMIWSKRIGGNFGASPIIVGDTLLIISLDGKATLLRASERFEKLGEVDLGGPVGATPAFAQGRLLLRVGDEIRCLGGREF</sequence>
<comment type="caution">
    <text evidence="2">The sequence shown here is derived from an EMBL/GenBank/DDBJ whole genome shotgun (WGS) entry which is preliminary data.</text>
</comment>
<feature type="domain" description="Pyrrolo-quinoline quinone repeat" evidence="1">
    <location>
        <begin position="330"/>
        <end position="386"/>
    </location>
</feature>